<dbReference type="InterPro" id="IPR013320">
    <property type="entry name" value="ConA-like_dom_sf"/>
</dbReference>
<dbReference type="AlphaFoldDB" id="B0DCU2"/>
<dbReference type="KEGG" id="lbc:LACBIDRAFT_190829"/>
<sequence length="177" mass="20257">MVFDNADRHSQNNGKNFYLLPIYETIRLEAPLKAGGVLIFQSSGLNMDSCRSRKGGVRVWINILDASNNYVHFSIRPNENSILFNHFSNNQWGREERMPMKGLFFKEPNPTIVIYDNGDRYQVMVDYVTVAYFEKRIKEAGVAVSYDMDIDQVSPFSNTLAMTAYTSFADVITRVTS</sequence>
<dbReference type="GeneID" id="6077545"/>
<dbReference type="SUPFAM" id="SSF49899">
    <property type="entry name" value="Concanavalin A-like lectins/glucanases"/>
    <property type="match status" value="1"/>
</dbReference>
<evidence type="ECO:0000313" key="4">
    <source>
        <dbReference type="Proteomes" id="UP000001194"/>
    </source>
</evidence>
<accession>B0DCU2</accession>
<dbReference type="OrthoDB" id="3018764at2759"/>
<dbReference type="Pfam" id="PF00337">
    <property type="entry name" value="Gal-bind_lectin"/>
    <property type="match status" value="1"/>
</dbReference>
<keyword evidence="1" id="KW-0430">Lectin</keyword>
<name>B0DCU2_LACBS</name>
<keyword evidence="4" id="KW-1185">Reference proteome</keyword>
<dbReference type="PROSITE" id="PS51304">
    <property type="entry name" value="GALECTIN"/>
    <property type="match status" value="1"/>
</dbReference>
<gene>
    <name evidence="3" type="ORF">LACBIDRAFT_190829</name>
</gene>
<organism evidence="4">
    <name type="scientific">Laccaria bicolor (strain S238N-H82 / ATCC MYA-4686)</name>
    <name type="common">Bicoloured deceiver</name>
    <name type="synonym">Laccaria laccata var. bicolor</name>
    <dbReference type="NCBI Taxonomy" id="486041"/>
    <lineage>
        <taxon>Eukaryota</taxon>
        <taxon>Fungi</taxon>
        <taxon>Dikarya</taxon>
        <taxon>Basidiomycota</taxon>
        <taxon>Agaricomycotina</taxon>
        <taxon>Agaricomycetes</taxon>
        <taxon>Agaricomycetidae</taxon>
        <taxon>Agaricales</taxon>
        <taxon>Agaricineae</taxon>
        <taxon>Hydnangiaceae</taxon>
        <taxon>Laccaria</taxon>
    </lineage>
</organism>
<proteinExistence type="predicted"/>
<dbReference type="InParanoid" id="B0DCU2"/>
<evidence type="ECO:0000256" key="1">
    <source>
        <dbReference type="RuleBase" id="RU102079"/>
    </source>
</evidence>
<dbReference type="RefSeq" id="XP_001881892.1">
    <property type="nucleotide sequence ID" value="XM_001881857.1"/>
</dbReference>
<dbReference type="GO" id="GO:0030246">
    <property type="term" value="F:carbohydrate binding"/>
    <property type="evidence" value="ECO:0007669"/>
    <property type="project" value="UniProtKB-UniRule"/>
</dbReference>
<evidence type="ECO:0000313" key="3">
    <source>
        <dbReference type="EMBL" id="EDR07500.1"/>
    </source>
</evidence>
<dbReference type="HOGENOM" id="CLU_117277_0_0_1"/>
<reference evidence="3 4" key="1">
    <citation type="journal article" date="2008" name="Nature">
        <title>The genome of Laccaria bicolor provides insights into mycorrhizal symbiosis.</title>
        <authorList>
            <person name="Martin F."/>
            <person name="Aerts A."/>
            <person name="Ahren D."/>
            <person name="Brun A."/>
            <person name="Danchin E.G.J."/>
            <person name="Duchaussoy F."/>
            <person name="Gibon J."/>
            <person name="Kohler A."/>
            <person name="Lindquist E."/>
            <person name="Pereda V."/>
            <person name="Salamov A."/>
            <person name="Shapiro H.J."/>
            <person name="Wuyts J."/>
            <person name="Blaudez D."/>
            <person name="Buee M."/>
            <person name="Brokstein P."/>
            <person name="Canbaeck B."/>
            <person name="Cohen D."/>
            <person name="Courty P.E."/>
            <person name="Coutinho P.M."/>
            <person name="Delaruelle C."/>
            <person name="Detter J.C."/>
            <person name="Deveau A."/>
            <person name="DiFazio S."/>
            <person name="Duplessis S."/>
            <person name="Fraissinet-Tachet L."/>
            <person name="Lucic E."/>
            <person name="Frey-Klett P."/>
            <person name="Fourrey C."/>
            <person name="Feussner I."/>
            <person name="Gay G."/>
            <person name="Grimwood J."/>
            <person name="Hoegger P.J."/>
            <person name="Jain P."/>
            <person name="Kilaru S."/>
            <person name="Labbe J."/>
            <person name="Lin Y.C."/>
            <person name="Legue V."/>
            <person name="Le Tacon F."/>
            <person name="Marmeisse R."/>
            <person name="Melayah D."/>
            <person name="Montanini B."/>
            <person name="Muratet M."/>
            <person name="Nehls U."/>
            <person name="Niculita-Hirzel H."/>
            <person name="Oudot-Le Secq M.P."/>
            <person name="Peter M."/>
            <person name="Quesneville H."/>
            <person name="Rajashekar B."/>
            <person name="Reich M."/>
            <person name="Rouhier N."/>
            <person name="Schmutz J."/>
            <person name="Yin T."/>
            <person name="Chalot M."/>
            <person name="Henrissat B."/>
            <person name="Kuees U."/>
            <person name="Lucas S."/>
            <person name="Van de Peer Y."/>
            <person name="Podila G.K."/>
            <person name="Polle A."/>
            <person name="Pukkila P.J."/>
            <person name="Richardson P.M."/>
            <person name="Rouze P."/>
            <person name="Sanders I.R."/>
            <person name="Stajich J.E."/>
            <person name="Tunlid A."/>
            <person name="Tuskan G."/>
            <person name="Grigoriev I.V."/>
        </authorList>
    </citation>
    <scope>NUCLEOTIDE SEQUENCE [LARGE SCALE GENOMIC DNA]</scope>
    <source>
        <strain evidence="4">S238N-H82 / ATCC MYA-4686</strain>
    </source>
</reference>
<dbReference type="Proteomes" id="UP000001194">
    <property type="component" value="Unassembled WGS sequence"/>
</dbReference>
<protein>
    <recommendedName>
        <fullName evidence="1">Galectin</fullName>
    </recommendedName>
</protein>
<feature type="domain" description="Galectin" evidence="2">
    <location>
        <begin position="24"/>
        <end position="177"/>
    </location>
</feature>
<dbReference type="EMBL" id="DS547104">
    <property type="protein sequence ID" value="EDR07500.1"/>
    <property type="molecule type" value="Genomic_DNA"/>
</dbReference>
<dbReference type="SMART" id="SM00276">
    <property type="entry name" value="GLECT"/>
    <property type="match status" value="1"/>
</dbReference>
<dbReference type="SMART" id="SM00908">
    <property type="entry name" value="Gal-bind_lectin"/>
    <property type="match status" value="1"/>
</dbReference>
<dbReference type="Gene3D" id="2.60.120.200">
    <property type="match status" value="1"/>
</dbReference>
<dbReference type="InterPro" id="IPR001079">
    <property type="entry name" value="Galectin_CRD"/>
</dbReference>
<evidence type="ECO:0000259" key="2">
    <source>
        <dbReference type="PROSITE" id="PS51304"/>
    </source>
</evidence>